<evidence type="ECO:0000259" key="1">
    <source>
        <dbReference type="Pfam" id="PF13843"/>
    </source>
</evidence>
<gene>
    <name evidence="2" type="ORF">EOD39_9787</name>
</gene>
<dbReference type="PANTHER" id="PTHR47272:SF1">
    <property type="entry name" value="PIGGYBAC TRANSPOSABLE ELEMENT-DERIVED PROTEIN 3-LIKE"/>
    <property type="match status" value="1"/>
</dbReference>
<name>A0A662YVX6_ACIRT</name>
<feature type="domain" description="PiggyBac transposable element-derived protein" evidence="1">
    <location>
        <begin position="1"/>
        <end position="46"/>
    </location>
</feature>
<dbReference type="Pfam" id="PF13843">
    <property type="entry name" value="DDE_Tnp_1_7"/>
    <property type="match status" value="1"/>
</dbReference>
<proteinExistence type="predicted"/>
<sequence length="104" mass="11886">MYWSSSISIGLFRDALSRDRFFQLRSNLHVVNNNERSPEDTDVFYKYVKGKPELWGVKVYFLCGKSGLAYDFVIYQGATTELSEQSKMVLGHGAAVVTHLCKRI</sequence>
<dbReference type="Proteomes" id="UP000289886">
    <property type="component" value="Unassembled WGS sequence"/>
</dbReference>
<accession>A0A662YVX6</accession>
<dbReference type="EMBL" id="SCEB01000204">
    <property type="protein sequence ID" value="RXN00306.1"/>
    <property type="molecule type" value="Genomic_DNA"/>
</dbReference>
<dbReference type="AlphaFoldDB" id="A0A662YVX6"/>
<organism evidence="2 3">
    <name type="scientific">Acipenser ruthenus</name>
    <name type="common">Sterlet sturgeon</name>
    <dbReference type="NCBI Taxonomy" id="7906"/>
    <lineage>
        <taxon>Eukaryota</taxon>
        <taxon>Metazoa</taxon>
        <taxon>Chordata</taxon>
        <taxon>Craniata</taxon>
        <taxon>Vertebrata</taxon>
        <taxon>Euteleostomi</taxon>
        <taxon>Actinopterygii</taxon>
        <taxon>Chondrostei</taxon>
        <taxon>Acipenseriformes</taxon>
        <taxon>Acipenseridae</taxon>
        <taxon>Acipenser</taxon>
    </lineage>
</organism>
<evidence type="ECO:0000313" key="2">
    <source>
        <dbReference type="EMBL" id="RXN00306.1"/>
    </source>
</evidence>
<reference evidence="2 3" key="1">
    <citation type="submission" date="2019-01" db="EMBL/GenBank/DDBJ databases">
        <title>Draft Genome and Complete Hox-Cluster Characterization of the Sterlet Sturgeon (Acipenser ruthenus).</title>
        <authorList>
            <person name="Wei Q."/>
        </authorList>
    </citation>
    <scope>NUCLEOTIDE SEQUENCE [LARGE SCALE GENOMIC DNA]</scope>
    <source>
        <strain evidence="2">WHYD16114868_AA</strain>
        <tissue evidence="2">Blood</tissue>
    </source>
</reference>
<protein>
    <recommendedName>
        <fullName evidence="1">PiggyBac transposable element-derived protein domain-containing protein</fullName>
    </recommendedName>
</protein>
<evidence type="ECO:0000313" key="3">
    <source>
        <dbReference type="Proteomes" id="UP000289886"/>
    </source>
</evidence>
<comment type="caution">
    <text evidence="2">The sequence shown here is derived from an EMBL/GenBank/DDBJ whole genome shotgun (WGS) entry which is preliminary data.</text>
</comment>
<dbReference type="InterPro" id="IPR029526">
    <property type="entry name" value="PGBD"/>
</dbReference>
<dbReference type="PANTHER" id="PTHR47272">
    <property type="entry name" value="DDE_TNP_1_7 DOMAIN-CONTAINING PROTEIN"/>
    <property type="match status" value="1"/>
</dbReference>
<keyword evidence="3" id="KW-1185">Reference proteome</keyword>